<dbReference type="CDD" id="cd06919">
    <property type="entry name" value="Asp_decarbox"/>
    <property type="match status" value="1"/>
</dbReference>
<dbReference type="GO" id="GO:0004068">
    <property type="term" value="F:aspartate 1-decarboxylase activity"/>
    <property type="evidence" value="ECO:0007669"/>
    <property type="project" value="UniProtKB-UniRule"/>
</dbReference>
<feature type="binding site" evidence="9 11">
    <location>
        <begin position="73"/>
        <end position="75"/>
    </location>
    <ligand>
        <name>substrate</name>
    </ligand>
</feature>
<evidence type="ECO:0000313" key="15">
    <source>
        <dbReference type="Proteomes" id="UP000244016"/>
    </source>
</evidence>
<dbReference type="EC" id="4.1.1.11" evidence="9"/>
<keyword evidence="2 9" id="KW-0566">Pantothenate biosynthesis</keyword>
<evidence type="ECO:0000256" key="3">
    <source>
        <dbReference type="ARBA" id="ARBA00022793"/>
    </source>
</evidence>
<comment type="catalytic activity">
    <reaction evidence="9">
        <text>L-aspartate + H(+) = beta-alanine + CO2</text>
        <dbReference type="Rhea" id="RHEA:19497"/>
        <dbReference type="ChEBI" id="CHEBI:15378"/>
        <dbReference type="ChEBI" id="CHEBI:16526"/>
        <dbReference type="ChEBI" id="CHEBI:29991"/>
        <dbReference type="ChEBI" id="CHEBI:57966"/>
        <dbReference type="EC" id="4.1.1.11"/>
    </reaction>
</comment>
<protein>
    <recommendedName>
        <fullName evidence="9">Aspartate 1-decarboxylase</fullName>
        <ecNumber evidence="9">4.1.1.11</ecNumber>
    </recommendedName>
    <alternativeName>
        <fullName evidence="9">Aspartate alpha-decarboxylase</fullName>
    </alternativeName>
    <component>
        <recommendedName>
            <fullName evidence="9">Aspartate 1-decarboxylase beta chain</fullName>
        </recommendedName>
    </component>
    <component>
        <recommendedName>
            <fullName evidence="9">Aspartate 1-decarboxylase alpha chain</fullName>
        </recommendedName>
    </component>
</protein>
<feature type="binding site" evidence="9 11">
    <location>
        <position position="57"/>
    </location>
    <ligand>
        <name>substrate</name>
    </ligand>
</feature>
<dbReference type="PIRSF" id="PIRSF006246">
    <property type="entry name" value="Asp_decarbox"/>
    <property type="match status" value="1"/>
</dbReference>
<keyword evidence="1 9" id="KW-0963">Cytoplasm</keyword>
<accession>A0A2T5G4M3</accession>
<dbReference type="NCBIfam" id="TIGR00223">
    <property type="entry name" value="panD"/>
    <property type="match status" value="1"/>
</dbReference>
<dbReference type="EMBL" id="PEBW01000007">
    <property type="protein sequence ID" value="PTQ51141.1"/>
    <property type="molecule type" value="Genomic_DNA"/>
</dbReference>
<evidence type="ECO:0000256" key="13">
    <source>
        <dbReference type="PIRSR" id="PIRSR006246-5"/>
    </source>
</evidence>
<evidence type="ECO:0000256" key="6">
    <source>
        <dbReference type="ARBA" id="ARBA00023239"/>
    </source>
</evidence>
<comment type="cofactor">
    <cofactor evidence="9 10">
        <name>pyruvate</name>
        <dbReference type="ChEBI" id="CHEBI:15361"/>
    </cofactor>
    <text evidence="9 10">Binds 1 pyruvoyl group covalently per subunit.</text>
</comment>
<feature type="active site" description="Schiff-base intermediate with substrate; via pyruvic acid" evidence="9 10">
    <location>
        <position position="25"/>
    </location>
</feature>
<evidence type="ECO:0000256" key="8">
    <source>
        <dbReference type="ARBA" id="ARBA00023317"/>
    </source>
</evidence>
<evidence type="ECO:0000256" key="5">
    <source>
        <dbReference type="ARBA" id="ARBA00023145"/>
    </source>
</evidence>
<evidence type="ECO:0000256" key="7">
    <source>
        <dbReference type="ARBA" id="ARBA00023270"/>
    </source>
</evidence>
<gene>
    <name evidence="9" type="primary">panD</name>
    <name evidence="14" type="ORF">BLITH_0571</name>
</gene>
<dbReference type="PANTHER" id="PTHR21012">
    <property type="entry name" value="ASPARTATE 1-DECARBOXYLASE"/>
    <property type="match status" value="1"/>
</dbReference>
<dbReference type="Pfam" id="PF02261">
    <property type="entry name" value="Asp_decarbox"/>
    <property type="match status" value="1"/>
</dbReference>
<evidence type="ECO:0000256" key="11">
    <source>
        <dbReference type="PIRSR" id="PIRSR006246-2"/>
    </source>
</evidence>
<comment type="subunit">
    <text evidence="9">Heterooctamer of four alpha and four beta subunits.</text>
</comment>
<proteinExistence type="inferred from homology"/>
<name>A0A2T5G4M3_9BACL</name>
<organism evidence="14 15">
    <name type="scientific">Brockia lithotrophica</name>
    <dbReference type="NCBI Taxonomy" id="933949"/>
    <lineage>
        <taxon>Bacteria</taxon>
        <taxon>Bacillati</taxon>
        <taxon>Bacillota</taxon>
        <taxon>Bacilli</taxon>
        <taxon>Bacillales</taxon>
        <taxon>Bacillales Family X. Incertae Sedis</taxon>
        <taxon>Brockia</taxon>
    </lineage>
</organism>
<dbReference type="InterPro" id="IPR003190">
    <property type="entry name" value="Asp_decarbox"/>
</dbReference>
<comment type="similarity">
    <text evidence="9">Belongs to the PanD family.</text>
</comment>
<evidence type="ECO:0000313" key="14">
    <source>
        <dbReference type="EMBL" id="PTQ51141.1"/>
    </source>
</evidence>
<keyword evidence="3 9" id="KW-0210">Decarboxylase</keyword>
<dbReference type="InterPro" id="IPR009010">
    <property type="entry name" value="Asp_de-COase-like_dom_sf"/>
</dbReference>
<dbReference type="UniPathway" id="UPA00028">
    <property type="reaction ID" value="UER00002"/>
</dbReference>
<evidence type="ECO:0000256" key="4">
    <source>
        <dbReference type="ARBA" id="ARBA00022813"/>
    </source>
</evidence>
<dbReference type="Proteomes" id="UP000244016">
    <property type="component" value="Unassembled WGS sequence"/>
</dbReference>
<reference evidence="14 15" key="1">
    <citation type="submission" date="2017-08" db="EMBL/GenBank/DDBJ databases">
        <title>Burning lignite coal seam in the remote Altai Mountains harbors a hydrogen-driven thermophilic microbial community.</title>
        <authorList>
            <person name="Kadnikov V.V."/>
            <person name="Mardanov A.V."/>
            <person name="Ivasenko D."/>
            <person name="Beletsky A.V."/>
            <person name="Karnachuk O.V."/>
            <person name="Ravin N.V."/>
        </authorList>
    </citation>
    <scope>NUCLEOTIDE SEQUENCE [LARGE SCALE GENOMIC DNA]</scope>
    <source>
        <strain evidence="14">AL31</strain>
    </source>
</reference>
<comment type="caution">
    <text evidence="14">The sequence shown here is derived from an EMBL/GenBank/DDBJ whole genome shotgun (WGS) entry which is preliminary data.</text>
</comment>
<keyword evidence="5 9" id="KW-0865">Zymogen</keyword>
<evidence type="ECO:0000256" key="12">
    <source>
        <dbReference type="PIRSR" id="PIRSR006246-3"/>
    </source>
</evidence>
<dbReference type="GO" id="GO:0005829">
    <property type="term" value="C:cytosol"/>
    <property type="evidence" value="ECO:0007669"/>
    <property type="project" value="TreeGrafter"/>
</dbReference>
<feature type="chain" id="PRO_5015803176" description="Aspartate 1-decarboxylase alpha chain" evidence="9 13">
    <location>
        <begin position="25"/>
        <end position="123"/>
    </location>
</feature>
<evidence type="ECO:0000256" key="2">
    <source>
        <dbReference type="ARBA" id="ARBA00022655"/>
    </source>
</evidence>
<keyword evidence="7 9" id="KW-0704">Schiff base</keyword>
<comment type="subcellular location">
    <subcellularLocation>
        <location evidence="9">Cytoplasm</location>
    </subcellularLocation>
</comment>
<keyword evidence="8 9" id="KW-0670">Pyruvate</keyword>
<dbReference type="Gene3D" id="2.40.40.20">
    <property type="match status" value="1"/>
</dbReference>
<dbReference type="PANTHER" id="PTHR21012:SF0">
    <property type="entry name" value="ASPARTATE 1-DECARBOXYLASE"/>
    <property type="match status" value="1"/>
</dbReference>
<feature type="modified residue" description="Pyruvic acid (Ser)" evidence="9 12">
    <location>
        <position position="25"/>
    </location>
</feature>
<comment type="function">
    <text evidence="9">Catalyzes the pyruvoyl-dependent decarboxylation of aspartate to produce beta-alanine.</text>
</comment>
<sequence length="123" mass="13385">MWLKMLKGKIHRARITGTHLDYVGSITIDGDLLEAAGILPGEAVQVLNVMNGSRIETYTIEGDRGSGIVALNGPAARWAEAGDVVIVIAYAYLTPDEAQVHEPRVVFVDEKNRIVALTGQERM</sequence>
<feature type="chain" id="PRO_5015803177" description="Aspartate 1-decarboxylase beta chain" evidence="9 13">
    <location>
        <begin position="1"/>
        <end position="24"/>
    </location>
</feature>
<evidence type="ECO:0000256" key="9">
    <source>
        <dbReference type="HAMAP-Rule" id="MF_00446"/>
    </source>
</evidence>
<feature type="active site" description="Proton donor" evidence="9 10">
    <location>
        <position position="58"/>
    </location>
</feature>
<comment type="pathway">
    <text evidence="9">Cofactor biosynthesis; (R)-pantothenate biosynthesis; beta-alanine from L-aspartate: step 1/1.</text>
</comment>
<keyword evidence="4 9" id="KW-0068">Autocatalytic cleavage</keyword>
<dbReference type="GO" id="GO:0006523">
    <property type="term" value="P:alanine biosynthetic process"/>
    <property type="evidence" value="ECO:0007669"/>
    <property type="project" value="InterPro"/>
</dbReference>
<dbReference type="AlphaFoldDB" id="A0A2T5G4M3"/>
<dbReference type="HAMAP" id="MF_00446">
    <property type="entry name" value="PanD"/>
    <property type="match status" value="1"/>
</dbReference>
<comment type="PTM">
    <text evidence="9 12">Is synthesized initially as an inactive proenzyme, which is activated by self-cleavage at a specific serine bond to produce a beta-subunit with a hydroxyl group at its C-terminus and an alpha-subunit with a pyruvoyl group at its N-terminus.</text>
</comment>
<dbReference type="SUPFAM" id="SSF50692">
    <property type="entry name" value="ADC-like"/>
    <property type="match status" value="1"/>
</dbReference>
<keyword evidence="6 9" id="KW-0456">Lyase</keyword>
<evidence type="ECO:0000256" key="1">
    <source>
        <dbReference type="ARBA" id="ARBA00022490"/>
    </source>
</evidence>
<dbReference type="GO" id="GO:0015940">
    <property type="term" value="P:pantothenate biosynthetic process"/>
    <property type="evidence" value="ECO:0007669"/>
    <property type="project" value="UniProtKB-UniRule"/>
</dbReference>
<evidence type="ECO:0000256" key="10">
    <source>
        <dbReference type="PIRSR" id="PIRSR006246-1"/>
    </source>
</evidence>